<dbReference type="GeneID" id="92037616"/>
<dbReference type="Proteomes" id="UP001433268">
    <property type="component" value="Unassembled WGS sequence"/>
</dbReference>
<accession>A0ABR1XA79</accession>
<proteinExistence type="predicted"/>
<name>A0ABR1XA79_9PEZI</name>
<reference evidence="2 3" key="1">
    <citation type="submission" date="2023-01" db="EMBL/GenBank/DDBJ databases">
        <title>Analysis of 21 Apiospora genomes using comparative genomics revels a genus with tremendous synthesis potential of carbohydrate active enzymes and secondary metabolites.</title>
        <authorList>
            <person name="Sorensen T."/>
        </authorList>
    </citation>
    <scope>NUCLEOTIDE SEQUENCE [LARGE SCALE GENOMIC DNA]</scope>
    <source>
        <strain evidence="2 3">CBS 114990</strain>
    </source>
</reference>
<feature type="region of interest" description="Disordered" evidence="1">
    <location>
        <begin position="1"/>
        <end position="54"/>
    </location>
</feature>
<organism evidence="2 3">
    <name type="scientific">Apiospora hydei</name>
    <dbReference type="NCBI Taxonomy" id="1337664"/>
    <lineage>
        <taxon>Eukaryota</taxon>
        <taxon>Fungi</taxon>
        <taxon>Dikarya</taxon>
        <taxon>Ascomycota</taxon>
        <taxon>Pezizomycotina</taxon>
        <taxon>Sordariomycetes</taxon>
        <taxon>Xylariomycetidae</taxon>
        <taxon>Amphisphaeriales</taxon>
        <taxon>Apiosporaceae</taxon>
        <taxon>Apiospora</taxon>
    </lineage>
</organism>
<dbReference type="EMBL" id="JAQQWN010000002">
    <property type="protein sequence ID" value="KAK8093556.1"/>
    <property type="molecule type" value="Genomic_DNA"/>
</dbReference>
<protein>
    <submittedName>
        <fullName evidence="2">Uncharacterized protein</fullName>
    </submittedName>
</protein>
<gene>
    <name evidence="2" type="ORF">PG997_000241</name>
</gene>
<evidence type="ECO:0000256" key="1">
    <source>
        <dbReference type="SAM" id="MobiDB-lite"/>
    </source>
</evidence>
<keyword evidence="3" id="KW-1185">Reference proteome</keyword>
<evidence type="ECO:0000313" key="3">
    <source>
        <dbReference type="Proteomes" id="UP001433268"/>
    </source>
</evidence>
<dbReference type="RefSeq" id="XP_066674329.1">
    <property type="nucleotide sequence ID" value="XM_066804556.1"/>
</dbReference>
<sequence>MPAAKQQDKSCYVDARNPTETNTSPATAATPSRSARSARGNLSPFPRFQKHPLSQESTLPLLHAEIATPSNCPASPSCDRTRSVSAQPAMHVSPWARCCCYPSTYIEEGGVLAACDHVVGSFFM</sequence>
<comment type="caution">
    <text evidence="2">The sequence shown here is derived from an EMBL/GenBank/DDBJ whole genome shotgun (WGS) entry which is preliminary data.</text>
</comment>
<feature type="compositionally biased region" description="Low complexity" evidence="1">
    <location>
        <begin position="18"/>
        <end position="39"/>
    </location>
</feature>
<evidence type="ECO:0000313" key="2">
    <source>
        <dbReference type="EMBL" id="KAK8093556.1"/>
    </source>
</evidence>